<feature type="transmembrane region" description="Helical" evidence="6">
    <location>
        <begin position="325"/>
        <end position="345"/>
    </location>
</feature>
<evidence type="ECO:0000256" key="3">
    <source>
        <dbReference type="ARBA" id="ARBA00022692"/>
    </source>
</evidence>
<dbReference type="GO" id="GO:0022857">
    <property type="term" value="F:transmembrane transporter activity"/>
    <property type="evidence" value="ECO:0007669"/>
    <property type="project" value="InterPro"/>
</dbReference>
<feature type="transmembrane region" description="Helical" evidence="6">
    <location>
        <begin position="21"/>
        <end position="47"/>
    </location>
</feature>
<feature type="transmembrane region" description="Helical" evidence="6">
    <location>
        <begin position="114"/>
        <end position="135"/>
    </location>
</feature>
<keyword evidence="2" id="KW-0813">Transport</keyword>
<dbReference type="SUPFAM" id="SSF103473">
    <property type="entry name" value="MFS general substrate transporter"/>
    <property type="match status" value="1"/>
</dbReference>
<sequence length="418" mass="43741">MGEPIQSSYSESERERLYKRTLTVVSISQLFGGAGLAAGITVGALLAEDILGTASYAGLPTALFTIGSAVTAFIVGKTSQHYGRRIGLTIGFIVGGLGALGVVLAAILQNIFLLFFFLFLYGAGTATNLQARYAGSDLANENQRGKAVSLTMVMTTFGAVLGPNLVNIMGEVAGRLTIPPLAGPFLLSALAYIAAGIVLFILLRPDPFILAKQWVAEEENQMSNSVIATKNVNKYHIVVGATVMILTQLIMVAIMTMTPVHMLHHGHTLQAIGVVIGVHIGAMYLPSLFTGVLVDRLGRYFIAIAAGVTLLLSGITAASVPEDSLFGLILALALLGLGWNFGLISGTTLIVDGTTNENRAHIQGKVDVFIALSGATGGLLSGMVVAHSSYATLSIVGGLISFILVPIVFWPKLAKANS</sequence>
<dbReference type="RefSeq" id="WP_095372204.1">
    <property type="nucleotide sequence ID" value="NZ_CP022983.1"/>
</dbReference>
<feature type="domain" description="Major facilitator superfamily (MFS) profile" evidence="7">
    <location>
        <begin position="21"/>
        <end position="415"/>
    </location>
</feature>
<feature type="transmembrane region" description="Helical" evidence="6">
    <location>
        <begin position="237"/>
        <end position="257"/>
    </location>
</feature>
<evidence type="ECO:0000259" key="7">
    <source>
        <dbReference type="PROSITE" id="PS50850"/>
    </source>
</evidence>
<dbReference type="OrthoDB" id="9776171at2"/>
<evidence type="ECO:0000256" key="1">
    <source>
        <dbReference type="ARBA" id="ARBA00004651"/>
    </source>
</evidence>
<evidence type="ECO:0000313" key="9">
    <source>
        <dbReference type="Proteomes" id="UP000215137"/>
    </source>
</evidence>
<keyword evidence="9" id="KW-1185">Reference proteome</keyword>
<dbReference type="AlphaFoldDB" id="A0A248TK87"/>
<dbReference type="PANTHER" id="PTHR23534:SF1">
    <property type="entry name" value="MAJOR FACILITATOR SUPERFAMILY PROTEIN"/>
    <property type="match status" value="1"/>
</dbReference>
<comment type="subcellular location">
    <subcellularLocation>
        <location evidence="1">Cell membrane</location>
        <topology evidence="1">Multi-pass membrane protein</topology>
    </subcellularLocation>
</comment>
<dbReference type="PROSITE" id="PS50850">
    <property type="entry name" value="MFS"/>
    <property type="match status" value="1"/>
</dbReference>
<dbReference type="GO" id="GO:0005886">
    <property type="term" value="C:plasma membrane"/>
    <property type="evidence" value="ECO:0007669"/>
    <property type="project" value="UniProtKB-SubCell"/>
</dbReference>
<accession>A0A248TK87</accession>
<feature type="transmembrane region" description="Helical" evidence="6">
    <location>
        <begin position="300"/>
        <end position="319"/>
    </location>
</feature>
<dbReference type="PANTHER" id="PTHR23534">
    <property type="entry name" value="MFS PERMEASE"/>
    <property type="match status" value="1"/>
</dbReference>
<feature type="transmembrane region" description="Helical" evidence="6">
    <location>
        <begin position="181"/>
        <end position="203"/>
    </location>
</feature>
<dbReference type="InterPro" id="IPR036259">
    <property type="entry name" value="MFS_trans_sf"/>
</dbReference>
<name>A0A248TK87_9BACI</name>
<keyword evidence="5 6" id="KW-0472">Membrane</keyword>
<feature type="transmembrane region" description="Helical" evidence="6">
    <location>
        <begin position="87"/>
        <end position="108"/>
    </location>
</feature>
<reference evidence="8 9" key="1">
    <citation type="submission" date="2017-08" db="EMBL/GenBank/DDBJ databases">
        <title>Complete Genome Sequence of Bacillus kochii Oregon-R-modENCODE STRAIN BDGP4, isolated from Drosophila melanogaster gut.</title>
        <authorList>
            <person name="Wan K.H."/>
            <person name="Yu C."/>
            <person name="Park S."/>
            <person name="Hammonds A.S."/>
            <person name="Booth B.W."/>
            <person name="Celniker S.E."/>
        </authorList>
    </citation>
    <scope>NUCLEOTIDE SEQUENCE [LARGE SCALE GENOMIC DNA]</scope>
    <source>
        <strain evidence="8 9">BDGP4</strain>
    </source>
</reference>
<dbReference type="EMBL" id="CP022983">
    <property type="protein sequence ID" value="ASV68634.1"/>
    <property type="molecule type" value="Genomic_DNA"/>
</dbReference>
<dbReference type="InterPro" id="IPR020846">
    <property type="entry name" value="MFS_dom"/>
</dbReference>
<evidence type="ECO:0000313" key="8">
    <source>
        <dbReference type="EMBL" id="ASV68634.1"/>
    </source>
</evidence>
<protein>
    <submittedName>
        <fullName evidence="8">MFS transporter</fullName>
    </submittedName>
</protein>
<gene>
    <name evidence="8" type="ORF">CKF48_15890</name>
</gene>
<dbReference type="Proteomes" id="UP000215137">
    <property type="component" value="Chromosome"/>
</dbReference>
<evidence type="ECO:0000256" key="2">
    <source>
        <dbReference type="ARBA" id="ARBA00022448"/>
    </source>
</evidence>
<proteinExistence type="predicted"/>
<feature type="transmembrane region" description="Helical" evidence="6">
    <location>
        <begin position="53"/>
        <end position="75"/>
    </location>
</feature>
<dbReference type="InterPro" id="IPR011701">
    <property type="entry name" value="MFS"/>
</dbReference>
<organism evidence="8 9">
    <name type="scientific">Cytobacillus kochii</name>
    <dbReference type="NCBI Taxonomy" id="859143"/>
    <lineage>
        <taxon>Bacteria</taxon>
        <taxon>Bacillati</taxon>
        <taxon>Bacillota</taxon>
        <taxon>Bacilli</taxon>
        <taxon>Bacillales</taxon>
        <taxon>Bacillaceae</taxon>
        <taxon>Cytobacillus</taxon>
    </lineage>
</organism>
<dbReference type="KEGG" id="bko:CKF48_15890"/>
<dbReference type="Gene3D" id="1.20.1250.20">
    <property type="entry name" value="MFS general substrate transporter like domains"/>
    <property type="match status" value="1"/>
</dbReference>
<evidence type="ECO:0000256" key="4">
    <source>
        <dbReference type="ARBA" id="ARBA00022989"/>
    </source>
</evidence>
<keyword evidence="3 6" id="KW-0812">Transmembrane</keyword>
<feature type="transmembrane region" description="Helical" evidence="6">
    <location>
        <begin position="390"/>
        <end position="410"/>
    </location>
</feature>
<feature type="transmembrane region" description="Helical" evidence="6">
    <location>
        <begin position="366"/>
        <end position="384"/>
    </location>
</feature>
<evidence type="ECO:0000256" key="6">
    <source>
        <dbReference type="SAM" id="Phobius"/>
    </source>
</evidence>
<feature type="transmembrane region" description="Helical" evidence="6">
    <location>
        <begin position="269"/>
        <end position="293"/>
    </location>
</feature>
<dbReference type="Pfam" id="PF07690">
    <property type="entry name" value="MFS_1"/>
    <property type="match status" value="1"/>
</dbReference>
<feature type="transmembrane region" description="Helical" evidence="6">
    <location>
        <begin position="147"/>
        <end position="169"/>
    </location>
</feature>
<keyword evidence="4 6" id="KW-1133">Transmembrane helix</keyword>
<evidence type="ECO:0000256" key="5">
    <source>
        <dbReference type="ARBA" id="ARBA00023136"/>
    </source>
</evidence>